<keyword evidence="2" id="KW-0677">Repeat</keyword>
<feature type="domain" description="Teneurin-like YD-shell" evidence="5">
    <location>
        <begin position="203"/>
        <end position="350"/>
    </location>
</feature>
<sequence>MISTILDGRKFNSDDEFDSADVRPTKCNAQLSRDQIFLQWPTILTIDPSNDQLYVLDSSGEGANSVIYVLNTEKSTSKVKLAAGIFPHCSNLKDDFLIRKRRKLSHVTGMAVGGNADGFLYFTEMDRTGSRLRKFDPKSGTLDILAGDYSGTSESQMAKNVNFGLPTQLISDFGDKLYILDKKLGKIFVLYPQKPIYDTLCRCYRITDPDAKETYLFNRKGQHVATKELIADKFLYNFTYTASSSYGSLIQINFQNRKKWLKIDRSDSQSSKITLIDDRSITEYKYDSSSNGLIVEKIDENGLKYNFTYDEGGRLVGKAGPTGEFLALQSKLIDGEIRSILFKNDTYVVDIMNDGRSSEIITGTT</sequence>
<evidence type="ECO:0000259" key="5">
    <source>
        <dbReference type="Pfam" id="PF25023"/>
    </source>
</evidence>
<dbReference type="AlphaFoldDB" id="A0A915LD26"/>
<evidence type="ECO:0000259" key="4">
    <source>
        <dbReference type="Pfam" id="PF25021"/>
    </source>
</evidence>
<feature type="domain" description="Teneurin NHL" evidence="4">
    <location>
        <begin position="20"/>
        <end position="152"/>
    </location>
</feature>
<dbReference type="Pfam" id="PF25021">
    <property type="entry name" value="TEN_NHL"/>
    <property type="match status" value="1"/>
</dbReference>
<accession>A0A915LD26</accession>
<evidence type="ECO:0000256" key="3">
    <source>
        <dbReference type="ARBA" id="ARBA00023157"/>
    </source>
</evidence>
<dbReference type="PANTHER" id="PTHR11219:SF69">
    <property type="entry name" value="TENEURIN-A"/>
    <property type="match status" value="1"/>
</dbReference>
<dbReference type="Proteomes" id="UP000887565">
    <property type="component" value="Unplaced"/>
</dbReference>
<keyword evidence="1" id="KW-0245">EGF-like domain</keyword>
<evidence type="ECO:0000256" key="1">
    <source>
        <dbReference type="ARBA" id="ARBA00022536"/>
    </source>
</evidence>
<evidence type="ECO:0000313" key="6">
    <source>
        <dbReference type="Proteomes" id="UP000887565"/>
    </source>
</evidence>
<reference evidence="7" key="1">
    <citation type="submission" date="2022-11" db="UniProtKB">
        <authorList>
            <consortium name="WormBaseParasite"/>
        </authorList>
    </citation>
    <scope>IDENTIFICATION</scope>
</reference>
<protein>
    <submittedName>
        <fullName evidence="7">Uncharacterized protein</fullName>
    </submittedName>
</protein>
<proteinExistence type="predicted"/>
<dbReference type="PANTHER" id="PTHR11219">
    <property type="entry name" value="TENEURIN AND N-ACETYLGLUCOSAMINE-1-PHOSPHODIESTER ALPHA-N-ACETYLGLUCOSAMINIDASE"/>
    <property type="match status" value="1"/>
</dbReference>
<dbReference type="InterPro" id="IPR056822">
    <property type="entry name" value="TEN_NHL"/>
</dbReference>
<evidence type="ECO:0000256" key="2">
    <source>
        <dbReference type="ARBA" id="ARBA00022737"/>
    </source>
</evidence>
<dbReference type="Pfam" id="PF25023">
    <property type="entry name" value="TEN_YD-shell"/>
    <property type="match status" value="1"/>
</dbReference>
<keyword evidence="3" id="KW-1015">Disulfide bond</keyword>
<dbReference type="WBParaSite" id="nRc.2.0.1.t48238-RA">
    <property type="protein sequence ID" value="nRc.2.0.1.t48238-RA"/>
    <property type="gene ID" value="nRc.2.0.1.g48238"/>
</dbReference>
<organism evidence="6 7">
    <name type="scientific">Romanomermis culicivorax</name>
    <name type="common">Nematode worm</name>
    <dbReference type="NCBI Taxonomy" id="13658"/>
    <lineage>
        <taxon>Eukaryota</taxon>
        <taxon>Metazoa</taxon>
        <taxon>Ecdysozoa</taxon>
        <taxon>Nematoda</taxon>
        <taxon>Enoplea</taxon>
        <taxon>Dorylaimia</taxon>
        <taxon>Mermithida</taxon>
        <taxon>Mermithoidea</taxon>
        <taxon>Mermithidae</taxon>
        <taxon>Romanomermis</taxon>
    </lineage>
</organism>
<evidence type="ECO:0000313" key="7">
    <source>
        <dbReference type="WBParaSite" id="nRc.2.0.1.t48238-RA"/>
    </source>
</evidence>
<dbReference type="InterPro" id="IPR011042">
    <property type="entry name" value="6-blade_b-propeller_TolB-like"/>
</dbReference>
<name>A0A915LD26_ROMCU</name>
<dbReference type="SUPFAM" id="SSF63825">
    <property type="entry name" value="YWTD domain"/>
    <property type="match status" value="1"/>
</dbReference>
<dbReference type="InterPro" id="IPR056823">
    <property type="entry name" value="TEN-like_YD-shell"/>
</dbReference>
<dbReference type="InterPro" id="IPR051216">
    <property type="entry name" value="Teneurin"/>
</dbReference>
<dbReference type="Gene3D" id="2.120.10.30">
    <property type="entry name" value="TolB, C-terminal domain"/>
    <property type="match status" value="1"/>
</dbReference>
<keyword evidence="6" id="KW-1185">Reference proteome</keyword>